<proteinExistence type="predicted"/>
<dbReference type="AlphaFoldDB" id="A0A7S3R8X5"/>
<sequence>MAALLSRNTLLSKLKPLLSKHRQMELTNHLTLSSHCPRGTHTVQAQADVLACNIYVSEGHDRGALQAMQDSLNQAPGVHIAHVFVDAPYHRTGFTLTSLSTDQLVAGALALSHTALSLIDLRNHKAKHPRLGALDHISVHHLGTYSLPTSLSNPQSNSLSPEESQSSRQGHLQGPSGASPHAHQPSVSHQESAGSSESGDRKSKRASLGPNDPSSCVARALGRALASSPFGLPVYYYGSAHPQRRRLAEIRRGLGYFKGGNAQLAITPASSAQGAFGEASRSGHDSNRHAVSAPEWQGGLPMHHLSHFRPDEGPLELKPQHGLVTIGSGPWVVNYNVPVMLQIAKGSGIPGGAETAGPRQQDEGDSGDNKTGPGNKDTTSELLQLAKVLARGVSERGGGLKLVESMALAHEDGVVEVACNLLGGGEGAAPSDVQAYIEELAKKLNEGAVKLIVGQGYQTGKAPQELVQLTMHALASG</sequence>
<feature type="region of interest" description="Disordered" evidence="1">
    <location>
        <begin position="350"/>
        <end position="378"/>
    </location>
</feature>
<dbReference type="Pfam" id="PF07837">
    <property type="entry name" value="FTCD_N"/>
    <property type="match status" value="2"/>
</dbReference>
<evidence type="ECO:0000259" key="2">
    <source>
        <dbReference type="SMART" id="SM01222"/>
    </source>
</evidence>
<dbReference type="GO" id="GO:0016740">
    <property type="term" value="F:transferase activity"/>
    <property type="evidence" value="ECO:0007669"/>
    <property type="project" value="InterPro"/>
</dbReference>
<accession>A0A7S3R8X5</accession>
<dbReference type="GO" id="GO:0005542">
    <property type="term" value="F:folic acid binding"/>
    <property type="evidence" value="ECO:0007669"/>
    <property type="project" value="InterPro"/>
</dbReference>
<protein>
    <recommendedName>
        <fullName evidence="2">Formiminotransferase N-terminal subdomain domain-containing protein</fullName>
    </recommendedName>
</protein>
<dbReference type="PANTHER" id="PTHR12234:SF1">
    <property type="entry name" value="FORMIMINOTRANSFERASE N-TERMINAL SUBDOMAIN-CONTAINING PROTEIN"/>
    <property type="match status" value="1"/>
</dbReference>
<feature type="domain" description="Formiminotransferase N-terminal subdomain" evidence="2">
    <location>
        <begin position="48"/>
        <end position="295"/>
    </location>
</feature>
<evidence type="ECO:0000313" key="3">
    <source>
        <dbReference type="EMBL" id="CAE0506328.1"/>
    </source>
</evidence>
<dbReference type="PANTHER" id="PTHR12234">
    <property type="entry name" value="FORMIMINOTRANSFERASE-CYCLODEAMINASE"/>
    <property type="match status" value="1"/>
</dbReference>
<feature type="region of interest" description="Disordered" evidence="1">
    <location>
        <begin position="148"/>
        <end position="214"/>
    </location>
</feature>
<organism evidence="3">
    <name type="scientific">Dunaliella tertiolecta</name>
    <name type="common">Green alga</name>
    <dbReference type="NCBI Taxonomy" id="3047"/>
    <lineage>
        <taxon>Eukaryota</taxon>
        <taxon>Viridiplantae</taxon>
        <taxon>Chlorophyta</taxon>
        <taxon>core chlorophytes</taxon>
        <taxon>Chlorophyceae</taxon>
        <taxon>CS clade</taxon>
        <taxon>Chlamydomonadales</taxon>
        <taxon>Dunaliellaceae</taxon>
        <taxon>Dunaliella</taxon>
    </lineage>
</organism>
<gene>
    <name evidence="3" type="ORF">DTER00134_LOCUS21404</name>
</gene>
<dbReference type="SUPFAM" id="SSF55116">
    <property type="entry name" value="Formiminotransferase domain of formiminotransferase-cyclodeaminase"/>
    <property type="match status" value="1"/>
</dbReference>
<feature type="compositionally biased region" description="Low complexity" evidence="1">
    <location>
        <begin position="150"/>
        <end position="167"/>
    </location>
</feature>
<evidence type="ECO:0000256" key="1">
    <source>
        <dbReference type="SAM" id="MobiDB-lite"/>
    </source>
</evidence>
<dbReference type="Gene3D" id="3.30.990.10">
    <property type="entry name" value="Formiminotransferase, N-terminal subdomain"/>
    <property type="match status" value="1"/>
</dbReference>
<feature type="compositionally biased region" description="Polar residues" evidence="1">
    <location>
        <begin position="185"/>
        <end position="197"/>
    </location>
</feature>
<dbReference type="InterPro" id="IPR022384">
    <property type="entry name" value="FormiminoTrfase_cat_dom_sf"/>
</dbReference>
<dbReference type="InterPro" id="IPR037064">
    <property type="entry name" value="Formiminotransferase_N_sf"/>
</dbReference>
<dbReference type="InterPro" id="IPR012886">
    <property type="entry name" value="Formiminotransferase_N"/>
</dbReference>
<reference evidence="3" key="1">
    <citation type="submission" date="2021-01" db="EMBL/GenBank/DDBJ databases">
        <authorList>
            <person name="Corre E."/>
            <person name="Pelletier E."/>
            <person name="Niang G."/>
            <person name="Scheremetjew M."/>
            <person name="Finn R."/>
            <person name="Kale V."/>
            <person name="Holt S."/>
            <person name="Cochrane G."/>
            <person name="Meng A."/>
            <person name="Brown T."/>
            <person name="Cohen L."/>
        </authorList>
    </citation>
    <scope>NUCLEOTIDE SEQUENCE</scope>
    <source>
        <strain evidence="3">CCMP1320</strain>
    </source>
</reference>
<name>A0A7S3R8X5_DUNTE</name>
<dbReference type="InterPro" id="IPR051623">
    <property type="entry name" value="FTCD"/>
</dbReference>
<dbReference type="EMBL" id="HBIP01035156">
    <property type="protein sequence ID" value="CAE0506328.1"/>
    <property type="molecule type" value="Transcribed_RNA"/>
</dbReference>
<dbReference type="SMART" id="SM01222">
    <property type="entry name" value="FTCD_N"/>
    <property type="match status" value="1"/>
</dbReference>